<reference evidence="3 4" key="1">
    <citation type="journal article" date="2018" name="Nat. Ecol. Evol.">
        <title>Pezizomycetes genomes reveal the molecular basis of ectomycorrhizal truffle lifestyle.</title>
        <authorList>
            <person name="Murat C."/>
            <person name="Payen T."/>
            <person name="Noel B."/>
            <person name="Kuo A."/>
            <person name="Morin E."/>
            <person name="Chen J."/>
            <person name="Kohler A."/>
            <person name="Krizsan K."/>
            <person name="Balestrini R."/>
            <person name="Da Silva C."/>
            <person name="Montanini B."/>
            <person name="Hainaut M."/>
            <person name="Levati E."/>
            <person name="Barry K.W."/>
            <person name="Belfiori B."/>
            <person name="Cichocki N."/>
            <person name="Clum A."/>
            <person name="Dockter R.B."/>
            <person name="Fauchery L."/>
            <person name="Guy J."/>
            <person name="Iotti M."/>
            <person name="Le Tacon F."/>
            <person name="Lindquist E.A."/>
            <person name="Lipzen A."/>
            <person name="Malagnac F."/>
            <person name="Mello A."/>
            <person name="Molinier V."/>
            <person name="Miyauchi S."/>
            <person name="Poulain J."/>
            <person name="Riccioni C."/>
            <person name="Rubini A."/>
            <person name="Sitrit Y."/>
            <person name="Splivallo R."/>
            <person name="Traeger S."/>
            <person name="Wang M."/>
            <person name="Zifcakova L."/>
            <person name="Wipf D."/>
            <person name="Zambonelli A."/>
            <person name="Paolocci F."/>
            <person name="Nowrousian M."/>
            <person name="Ottonello S."/>
            <person name="Baldrian P."/>
            <person name="Spatafora J.W."/>
            <person name="Henrissat B."/>
            <person name="Nagy L.G."/>
            <person name="Aury J.M."/>
            <person name="Wincker P."/>
            <person name="Grigoriev I.V."/>
            <person name="Bonfante P."/>
            <person name="Martin F.M."/>
        </authorList>
    </citation>
    <scope>NUCLEOTIDE SEQUENCE [LARGE SCALE GENOMIC DNA]</scope>
    <source>
        <strain evidence="3 4">120613-1</strain>
    </source>
</reference>
<evidence type="ECO:0000313" key="4">
    <source>
        <dbReference type="Proteomes" id="UP000276215"/>
    </source>
</evidence>
<evidence type="ECO:0000313" key="3">
    <source>
        <dbReference type="EMBL" id="RPA97596.1"/>
    </source>
</evidence>
<sequence length="129" mass="14577">MHVCSDHSVHVPSSKTDLPTVPSPSSGSLLYIILGGSPPSCLFHTSLHINYIRYIRQASSFYILNNFDSLVRSHSIHFLLLSTFGFFFFSRIAHIEQYLELISNCSRSHSVVLLPASNQFLSLNFKNLF</sequence>
<dbReference type="EMBL" id="ML120403">
    <property type="protein sequence ID" value="RPA97596.1"/>
    <property type="molecule type" value="Genomic_DNA"/>
</dbReference>
<dbReference type="Proteomes" id="UP000276215">
    <property type="component" value="Unassembled WGS sequence"/>
</dbReference>
<organism evidence="3 4">
    <name type="scientific">Choiromyces venosus 120613-1</name>
    <dbReference type="NCBI Taxonomy" id="1336337"/>
    <lineage>
        <taxon>Eukaryota</taxon>
        <taxon>Fungi</taxon>
        <taxon>Dikarya</taxon>
        <taxon>Ascomycota</taxon>
        <taxon>Pezizomycotina</taxon>
        <taxon>Pezizomycetes</taxon>
        <taxon>Pezizales</taxon>
        <taxon>Tuberaceae</taxon>
        <taxon>Choiromyces</taxon>
    </lineage>
</organism>
<keyword evidence="2" id="KW-0472">Membrane</keyword>
<proteinExistence type="predicted"/>
<feature type="compositionally biased region" description="Polar residues" evidence="1">
    <location>
        <begin position="11"/>
        <end position="23"/>
    </location>
</feature>
<keyword evidence="2" id="KW-0812">Transmembrane</keyword>
<keyword evidence="4" id="KW-1185">Reference proteome</keyword>
<name>A0A3N4JH45_9PEZI</name>
<protein>
    <submittedName>
        <fullName evidence="3">Uncharacterized protein</fullName>
    </submittedName>
</protein>
<accession>A0A3N4JH45</accession>
<keyword evidence="2" id="KW-1133">Transmembrane helix</keyword>
<dbReference type="AlphaFoldDB" id="A0A3N4JH45"/>
<gene>
    <name evidence="3" type="ORF">L873DRAFT_1115258</name>
</gene>
<evidence type="ECO:0000256" key="1">
    <source>
        <dbReference type="SAM" id="MobiDB-lite"/>
    </source>
</evidence>
<evidence type="ECO:0000256" key="2">
    <source>
        <dbReference type="SAM" id="Phobius"/>
    </source>
</evidence>
<feature type="transmembrane region" description="Helical" evidence="2">
    <location>
        <begin position="75"/>
        <end position="93"/>
    </location>
</feature>
<feature type="region of interest" description="Disordered" evidence="1">
    <location>
        <begin position="1"/>
        <end position="23"/>
    </location>
</feature>